<protein>
    <submittedName>
        <fullName evidence="2">SDR family oxidoreductase</fullName>
    </submittedName>
</protein>
<comment type="similarity">
    <text evidence="1">Belongs to the short-chain dehydrogenases/reductases (SDR) family.</text>
</comment>
<name>A0ABS5QY94_9LACO</name>
<dbReference type="InterPro" id="IPR020904">
    <property type="entry name" value="Sc_DH/Rdtase_CS"/>
</dbReference>
<dbReference type="PANTHER" id="PTHR42879">
    <property type="entry name" value="3-OXOACYL-(ACYL-CARRIER-PROTEIN) REDUCTASE"/>
    <property type="match status" value="1"/>
</dbReference>
<proteinExistence type="inferred from homology"/>
<dbReference type="Gene3D" id="3.40.50.720">
    <property type="entry name" value="NAD(P)-binding Rossmann-like Domain"/>
    <property type="match status" value="1"/>
</dbReference>
<sequence length="255" mass="27351">MLLENKVALVTGGSRGIGASISKKLALAGAFVVVNYLKNEARANELVEEIEADGGRALAIVADVRDEVAVQTMIKQIEQQLGVLHIVVNNAFTPYEFNPKNRKMLADLTWFDYQSQIDGSARALMNVMQAGLPVLKRNASSKVVNLTSDLVNIPATPYHDYVVGKSAVMGLNRSMAVELGAFGIAVNAIAPGLTYPTESSQFTKRDVRDAIIEKTPSQRLTTPEDVAGTALYLVSDLSANVTGQCLFVDGGLHMG</sequence>
<keyword evidence="3" id="KW-1185">Reference proteome</keyword>
<dbReference type="InterPro" id="IPR036291">
    <property type="entry name" value="NAD(P)-bd_dom_sf"/>
</dbReference>
<dbReference type="InterPro" id="IPR050259">
    <property type="entry name" value="SDR"/>
</dbReference>
<accession>A0ABS5QY94</accession>
<dbReference type="EMBL" id="JAAMFK010000001">
    <property type="protein sequence ID" value="MBS9338153.1"/>
    <property type="molecule type" value="Genomic_DNA"/>
</dbReference>
<dbReference type="RefSeq" id="WP_213808436.1">
    <property type="nucleotide sequence ID" value="NZ_JAAMFK010000001.1"/>
</dbReference>
<reference evidence="2 3" key="1">
    <citation type="submission" date="2020-02" db="EMBL/GenBank/DDBJ databases">
        <title>Fructobacillus sp. isolated from paper mulberry of Taiwan.</title>
        <authorList>
            <person name="Lin S.-T."/>
        </authorList>
    </citation>
    <scope>NUCLEOTIDE SEQUENCE [LARGE SCALE GENOMIC DNA]</scope>
    <source>
        <strain evidence="2 3">M2-14</strain>
    </source>
</reference>
<evidence type="ECO:0000313" key="2">
    <source>
        <dbReference type="EMBL" id="MBS9338153.1"/>
    </source>
</evidence>
<dbReference type="PANTHER" id="PTHR42879:SF2">
    <property type="entry name" value="3-OXOACYL-[ACYL-CARRIER-PROTEIN] REDUCTASE FABG"/>
    <property type="match status" value="1"/>
</dbReference>
<evidence type="ECO:0000256" key="1">
    <source>
        <dbReference type="ARBA" id="ARBA00006484"/>
    </source>
</evidence>
<dbReference type="Pfam" id="PF13561">
    <property type="entry name" value="adh_short_C2"/>
    <property type="match status" value="1"/>
</dbReference>
<gene>
    <name evidence="2" type="ORF">G6R29_00680</name>
</gene>
<comment type="caution">
    <text evidence="2">The sequence shown here is derived from an EMBL/GenBank/DDBJ whole genome shotgun (WGS) entry which is preliminary data.</text>
</comment>
<dbReference type="PRINTS" id="PR00081">
    <property type="entry name" value="GDHRDH"/>
</dbReference>
<dbReference type="InterPro" id="IPR002347">
    <property type="entry name" value="SDR_fam"/>
</dbReference>
<evidence type="ECO:0000313" key="3">
    <source>
        <dbReference type="Proteomes" id="UP001519504"/>
    </source>
</evidence>
<dbReference type="PROSITE" id="PS00061">
    <property type="entry name" value="ADH_SHORT"/>
    <property type="match status" value="1"/>
</dbReference>
<dbReference type="SUPFAM" id="SSF51735">
    <property type="entry name" value="NAD(P)-binding Rossmann-fold domains"/>
    <property type="match status" value="1"/>
</dbReference>
<organism evidence="2 3">
    <name type="scientific">Fructobacillus broussonetiae</name>
    <dbReference type="NCBI Taxonomy" id="2713173"/>
    <lineage>
        <taxon>Bacteria</taxon>
        <taxon>Bacillati</taxon>
        <taxon>Bacillota</taxon>
        <taxon>Bacilli</taxon>
        <taxon>Lactobacillales</taxon>
        <taxon>Lactobacillaceae</taxon>
        <taxon>Fructobacillus</taxon>
    </lineage>
</organism>
<dbReference type="Proteomes" id="UP001519504">
    <property type="component" value="Unassembled WGS sequence"/>
</dbReference>